<organism evidence="2 3">
    <name type="scientific">Candidatus Thiomargarita nelsonii</name>
    <dbReference type="NCBI Taxonomy" id="1003181"/>
    <lineage>
        <taxon>Bacteria</taxon>
        <taxon>Pseudomonadati</taxon>
        <taxon>Pseudomonadota</taxon>
        <taxon>Gammaproteobacteria</taxon>
        <taxon>Thiotrichales</taxon>
        <taxon>Thiotrichaceae</taxon>
        <taxon>Thiomargarita</taxon>
    </lineage>
</organism>
<dbReference type="Proteomes" id="UP000076962">
    <property type="component" value="Unassembled WGS sequence"/>
</dbReference>
<dbReference type="Pfam" id="PF14104">
    <property type="entry name" value="DUF4277"/>
    <property type="match status" value="1"/>
</dbReference>
<keyword evidence="3" id="KW-1185">Reference proteome</keyword>
<proteinExistence type="predicted"/>
<dbReference type="InterPro" id="IPR025457">
    <property type="entry name" value="DUF4277"/>
</dbReference>
<dbReference type="EMBL" id="LUTY01002598">
    <property type="protein sequence ID" value="OAD19953.1"/>
    <property type="molecule type" value="Genomic_DNA"/>
</dbReference>
<sequence>MVVNILDSNRPLYKVEEWLADYADGKGEVIQKASKYNDDRLGRCCIDGLYNADRNSLMTEISANAIMVHELETECIHNDTTTITLQGAYNEASQGGAVKPARGYNKDGHNNCKQIVFGLNVTADGSVPISYRALDGDTSDSETHIPNWEKIRNELGRVDFTYVADSKLCSMENLEYLAGNGGKFITIMPANRQEVKDFHERIATEEILLQPDPPTKKRIVANVAISRFIVFMRVKVVKVIEWFGYIVRANNKMMLPNANEKLKPQKKICKLSLPN</sequence>
<reference evidence="2 3" key="1">
    <citation type="submission" date="2016-05" db="EMBL/GenBank/DDBJ databases">
        <title>Single-cell genome of chain-forming Candidatus Thiomargarita nelsonii and comparison to other large sulfur-oxidizing bacteria.</title>
        <authorList>
            <person name="Winkel M."/>
            <person name="Salman V."/>
            <person name="Woyke T."/>
            <person name="Schulz-Vogt H."/>
            <person name="Richter M."/>
            <person name="Flood B."/>
            <person name="Bailey J."/>
            <person name="Amann R."/>
            <person name="Mussmann M."/>
        </authorList>
    </citation>
    <scope>NUCLEOTIDE SEQUENCE [LARGE SCALE GENOMIC DNA]</scope>
    <source>
        <strain evidence="2 3">THI036</strain>
    </source>
</reference>
<evidence type="ECO:0000313" key="3">
    <source>
        <dbReference type="Proteomes" id="UP000076962"/>
    </source>
</evidence>
<name>A0A176RW13_9GAMM</name>
<evidence type="ECO:0000313" key="2">
    <source>
        <dbReference type="EMBL" id="OAD19953.1"/>
    </source>
</evidence>
<dbReference type="PANTHER" id="PTHR34614">
    <property type="match status" value="1"/>
</dbReference>
<feature type="domain" description="DUF4277" evidence="1">
    <location>
        <begin position="1"/>
        <end position="62"/>
    </location>
</feature>
<dbReference type="NCBIfam" id="NF033559">
    <property type="entry name" value="transpos_IS1634"/>
    <property type="match status" value="1"/>
</dbReference>
<dbReference type="PANTHER" id="PTHR34614:SF2">
    <property type="entry name" value="TRANSPOSASE IS4-LIKE DOMAIN-CONTAINING PROTEIN"/>
    <property type="match status" value="1"/>
</dbReference>
<protein>
    <submittedName>
        <fullName evidence="2">Transposase (IS4 family protein)</fullName>
    </submittedName>
</protein>
<comment type="caution">
    <text evidence="2">The sequence shown here is derived from an EMBL/GenBank/DDBJ whole genome shotgun (WGS) entry which is preliminary data.</text>
</comment>
<dbReference type="AlphaFoldDB" id="A0A176RW13"/>
<gene>
    <name evidence="2" type="ORF">THIOM_004369</name>
</gene>
<evidence type="ECO:0000259" key="1">
    <source>
        <dbReference type="Pfam" id="PF14104"/>
    </source>
</evidence>
<accession>A0A176RW13</accession>
<dbReference type="InterPro" id="IPR047654">
    <property type="entry name" value="IS1634_transpos"/>
</dbReference>